<accession>A0A4Y8AAT0</accession>
<dbReference type="PANTHER" id="PTHR32305:SF15">
    <property type="entry name" value="PROTEIN RHSA-RELATED"/>
    <property type="match status" value="1"/>
</dbReference>
<reference evidence="3 4" key="1">
    <citation type="journal article" date="2016" name="Int. J. Syst. Evol. Microbiol.">
        <title>Proposal of Mucilaginibacter phyllosphaerae sp. nov. isolated from the phyllosphere of Galium album.</title>
        <authorList>
            <person name="Aydogan E.L."/>
            <person name="Busse H.J."/>
            <person name="Moser G."/>
            <person name="Muller C."/>
            <person name="Kampfer P."/>
            <person name="Glaeser S.P."/>
        </authorList>
    </citation>
    <scope>NUCLEOTIDE SEQUENCE [LARGE SCALE GENOMIC DNA]</scope>
    <source>
        <strain evidence="3 4">PP-F2FG21</strain>
    </source>
</reference>
<sequence length="1887" mass="205362">MARFFRTVPLSFSSNEQTEEIWNNCTPAANCRVPDREWLLYRDYYLELKEKIYTQLANQNCGNACPVGQKLNFQLPGSCPVAADFSLRSYTGSTPACTGSQTILLTRDAGPVGQAVTVDLYYPPAVDNPDLTHTFVFAAGESQKSFCVPDNISLSSVLIKSAVCGSGGSNTGSSGSGNVLVEIINDRDINSSLSGCGDISTFPILHLLVTLKNSAGNTVVAPNPITLVFSATKKQAPYYSSSTNTTISLSINTGQSTAEYEYMGSRLDPGNSNCTIDSYNIDCLLNISGATEFTSTSAVPKCSNFTATPYTPPVNNCPAVYAYKKTRFPDVEDNFAAQAGATNQSDLEAQTKAEIKAQGAAACASMADIWIERLQPGLDLASKTAQQITNLRNGLLEVCTAGSDINHPFGASTRPVTSAVYLYNSFGDVILSTLNLSNFTPLLNPWLIDAPYPYTPQQQSVVKTISNTNADICTKLNSLTQLAAGANMPLYNYLVATFPSAMTITATELAALQKSCNNCRFVLPVDISLPVFLDGANSGYATYSDYVDKKANMNSLFNNALSASDANYGVILSNFMNQAYGFSLTYDDYLNYEASVSQANPAPLLVNTLPYGSVPQDAYDCVKNAVTVALSSGKIGYDNYIAENRRAFRENYINTCKLAKANAGLTAVQQIYHYTLYYYDQADNLVRTIPPEGVTLFDSKYFRNIDQQRDYGVNPQPMNYNGPAAATSVPDALLSLSQVLSAPQGAVAMWFYNDGSTNTHFIETTSDEKYTFQVTIANSKLDINVFPMNQTVANGISFVPSNAHYQANISAVLPLDRFMHIVFQGNSLGVPGTPELYLNGTKLTVTSGSAIASPYGFSIKAANPNVILPDNLQSIKHMLLYDHVLPLATIKSDASQLYFAATELPNKGWYRFNVPPAGGPTTVDNTTNETVLREYYNAHTLPTTYAYNSTNQVSLQLSPDGGSNRYWYDLLSRLVISQNDKQYGTAASPLNNYSYTQYDVLGRITEVGQKNQLAVTLGTADFLPDGTISQFATSGQNSQITRTWYDVPAPPGNGIASLASQNNLRKRVAASTYADTQTGPSLRGTYYDYDLDGNVRTLWQQISGLPNSETEAGLKRIDYEYDLISGKVNLVRYQDGQPDQFYYSYLYDAENRLKEAWTGRRAIVNALQGSYLLKDHSRLDASYNYYLHGPLSRTETGDVYGKVQGTDYAYTLQGWLKGVNSTAVTATADIGGDGGTAHPTIAKDAYGYNLYYHNTDYTPVTNSKTPFAATLQTGSLLKPLFNGNIAGSSVNIPKLGSDWIDRTYRYDQLNRILSVKNYHSTSATATPAANGDYDETFTYDGNGNILTLNRTGAGIGSQKDVMAYNYNRDAAGKLVNNQLRYLSGTAAASGIAGSQADNNYLYDNIGNLTADVQAGITGIEWSVYGKIRSIAKGGGGITYAYDAGGNRVSKIHNGLTTYYIRDAQGNTLAVYDNAAGGTTWREQHLYGSSRLGMWQPNVNLTGGDPQTAWQTTGLRQYELSNHLGNIMATITDKRLQHTGNNTAIDYYEADISTAQDYYAFGSQQPGRSFAANSSYRYGFNGKENDNDVGKGTGNQQDYGMRIYDGRVGRFLSVDPLSKEYPALTPYQFASNSPIAGRDRDGLEFEPYWATTVPQKIREYETQLRKDDPKNADAIIRQHNINAFLFVGGALTAGSGSAATAFWDIVMAGGTARALQGIANHNKTQTSEGVHIMFGAAMGELGGTLIGKTFEVVSPLIRSAGKSLTGTWVKESISGWSENAVHYQEFITGVKAGQTFEVNGYNFDGFRNGVLLDAKSGLGNFVDKQTGTFKSFFKGQESLVIQARNQLGAANGTPIEWNFEIKAVRDAMEKLFEKRGVKGISLKYTPKK</sequence>
<dbReference type="Proteomes" id="UP000583101">
    <property type="component" value="Unassembled WGS sequence"/>
</dbReference>
<evidence type="ECO:0000313" key="3">
    <source>
        <dbReference type="EMBL" id="TEW65042.1"/>
    </source>
</evidence>
<evidence type="ECO:0000313" key="5">
    <source>
        <dbReference type="Proteomes" id="UP000583101"/>
    </source>
</evidence>
<evidence type="ECO:0000313" key="4">
    <source>
        <dbReference type="Proteomes" id="UP000297248"/>
    </source>
</evidence>
<dbReference type="PANTHER" id="PTHR32305">
    <property type="match status" value="1"/>
</dbReference>
<gene>
    <name evidence="3" type="ORF">E2R65_14085</name>
    <name evidence="2" type="ORF">GGR35_002270</name>
</gene>
<organism evidence="3 4">
    <name type="scientific">Mucilaginibacter phyllosphaerae</name>
    <dbReference type="NCBI Taxonomy" id="1812349"/>
    <lineage>
        <taxon>Bacteria</taxon>
        <taxon>Pseudomonadati</taxon>
        <taxon>Bacteroidota</taxon>
        <taxon>Sphingobacteriia</taxon>
        <taxon>Sphingobacteriales</taxon>
        <taxon>Sphingobacteriaceae</taxon>
        <taxon>Mucilaginibacter</taxon>
    </lineage>
</organism>
<evidence type="ECO:0000259" key="1">
    <source>
        <dbReference type="Pfam" id="PF15648"/>
    </source>
</evidence>
<reference evidence="2 5" key="3">
    <citation type="submission" date="2020-08" db="EMBL/GenBank/DDBJ databases">
        <title>Genomic Encyclopedia of Type Strains, Phase IV (KMG-IV): sequencing the most valuable type-strain genomes for metagenomic binning, comparative biology and taxonomic classification.</title>
        <authorList>
            <person name="Goeker M."/>
        </authorList>
    </citation>
    <scope>NUCLEOTIDE SEQUENCE [LARGE SCALE GENOMIC DNA]</scope>
    <source>
        <strain evidence="2 5">DSM 100995</strain>
    </source>
</reference>
<dbReference type="InterPro" id="IPR022385">
    <property type="entry name" value="Rhs_assc_core"/>
</dbReference>
<evidence type="ECO:0000313" key="2">
    <source>
        <dbReference type="EMBL" id="MBB3969657.1"/>
    </source>
</evidence>
<dbReference type="RefSeq" id="WP_134337117.1">
    <property type="nucleotide sequence ID" value="NZ_BMCZ01000005.1"/>
</dbReference>
<dbReference type="OrthoDB" id="2972467at2"/>
<keyword evidence="5" id="KW-1185">Reference proteome</keyword>
<feature type="domain" description="Tox-REase-5" evidence="1">
    <location>
        <begin position="1780"/>
        <end position="1859"/>
    </location>
</feature>
<dbReference type="Proteomes" id="UP000297248">
    <property type="component" value="Unassembled WGS sequence"/>
</dbReference>
<dbReference type="InterPro" id="IPR028904">
    <property type="entry name" value="Tox-REase-5_dom"/>
</dbReference>
<reference evidence="3" key="2">
    <citation type="submission" date="2019-03" db="EMBL/GenBank/DDBJ databases">
        <authorList>
            <person name="Yan Y.-Q."/>
            <person name="Du Z.-J."/>
        </authorList>
    </citation>
    <scope>NUCLEOTIDE SEQUENCE</scope>
    <source>
        <strain evidence="3">PP-F2FG21</strain>
    </source>
</reference>
<dbReference type="NCBIfam" id="TIGR03696">
    <property type="entry name" value="Rhs_assc_core"/>
    <property type="match status" value="1"/>
</dbReference>
<dbReference type="EMBL" id="SNQG01000005">
    <property type="protein sequence ID" value="TEW65042.1"/>
    <property type="molecule type" value="Genomic_DNA"/>
</dbReference>
<dbReference type="EMBL" id="JACIEG010000004">
    <property type="protein sequence ID" value="MBB3969657.1"/>
    <property type="molecule type" value="Genomic_DNA"/>
</dbReference>
<dbReference type="InterPro" id="IPR050708">
    <property type="entry name" value="T6SS_VgrG/RHS"/>
</dbReference>
<protein>
    <submittedName>
        <fullName evidence="2">RHS repeat-associated protein</fullName>
    </submittedName>
</protein>
<comment type="caution">
    <text evidence="3">The sequence shown here is derived from an EMBL/GenBank/DDBJ whole genome shotgun (WGS) entry which is preliminary data.</text>
</comment>
<name>A0A4Y8AAT0_9SPHI</name>
<dbReference type="Gene3D" id="2.180.10.10">
    <property type="entry name" value="RHS repeat-associated core"/>
    <property type="match status" value="1"/>
</dbReference>
<proteinExistence type="predicted"/>
<dbReference type="Pfam" id="PF15648">
    <property type="entry name" value="Tox-REase-5"/>
    <property type="match status" value="1"/>
</dbReference>